<protein>
    <submittedName>
        <fullName evidence="2">Uncharacterized protein</fullName>
    </submittedName>
</protein>
<dbReference type="SUPFAM" id="SSF100910">
    <property type="entry name" value="Chemosensory protein Csp2"/>
    <property type="match status" value="1"/>
</dbReference>
<feature type="signal peptide" evidence="1">
    <location>
        <begin position="1"/>
        <end position="19"/>
    </location>
</feature>
<dbReference type="InterPro" id="IPR005055">
    <property type="entry name" value="A10/PebIII"/>
</dbReference>
<evidence type="ECO:0000256" key="1">
    <source>
        <dbReference type="SAM" id="SignalP"/>
    </source>
</evidence>
<reference evidence="2" key="1">
    <citation type="submission" date="2005-06" db="EMBL/GenBank/DDBJ databases">
        <title>Evolution and expression of a gene family with putative functions in insect chemoreception, revealed by genome and EST analysis.</title>
        <authorList>
            <person name="Kan Y.C."/>
            <person name="Antoniw J."/>
            <person name="Field L.M."/>
            <person name="Pickett J.A."/>
            <person name="Zhou J.J."/>
        </authorList>
    </citation>
    <scope>NUCLEOTIDE SEQUENCE</scope>
</reference>
<dbReference type="AlphaFoldDB" id="Q3LB50"/>
<sequence>MKIILCIAIVIMQILLTHAEENSTYTTEYDGFDIREVMRNERLLTSYVNCLLDKGPCTAEGKELKKNLPDAAQNDCKKCTHRQKENADLMIQYMEENRPADWNKLELKYDANETYGTILLDGDKKVTNGNHTSAEV</sequence>
<name>Q3LB50_MANSE</name>
<proteinExistence type="evidence at transcript level"/>
<dbReference type="InterPro" id="IPR036682">
    <property type="entry name" value="OS_D_A10/PebIII_sf"/>
</dbReference>
<evidence type="ECO:0000313" key="2">
    <source>
        <dbReference type="EMBL" id="CAJ01503.1"/>
    </source>
</evidence>
<accession>Q3LB50</accession>
<dbReference type="PANTHER" id="PTHR11257">
    <property type="entry name" value="CHEMOSENSORY PROTEIN-RELATED"/>
    <property type="match status" value="1"/>
</dbReference>
<dbReference type="PANTHER" id="PTHR11257:SF13">
    <property type="entry name" value="GEO07322P1"/>
    <property type="match status" value="1"/>
</dbReference>
<dbReference type="OrthoDB" id="8183954at2759"/>
<keyword evidence="1" id="KW-0732">Signal</keyword>
<feature type="chain" id="PRO_5004227832" evidence="1">
    <location>
        <begin position="20"/>
        <end position="136"/>
    </location>
</feature>
<dbReference type="Gene3D" id="1.10.2080.10">
    <property type="entry name" value="Insect odorant-binding protein A10/Ejaculatory bulb-specific protein 3"/>
    <property type="match status" value="1"/>
</dbReference>
<organism evidence="2">
    <name type="scientific">Manduca sexta</name>
    <name type="common">Tobacco hawkmoth</name>
    <name type="synonym">Tobacco hornworm</name>
    <dbReference type="NCBI Taxonomy" id="7130"/>
    <lineage>
        <taxon>Eukaryota</taxon>
        <taxon>Metazoa</taxon>
        <taxon>Ecdysozoa</taxon>
        <taxon>Arthropoda</taxon>
        <taxon>Hexapoda</taxon>
        <taxon>Insecta</taxon>
        <taxon>Pterygota</taxon>
        <taxon>Neoptera</taxon>
        <taxon>Endopterygota</taxon>
        <taxon>Lepidoptera</taxon>
        <taxon>Glossata</taxon>
        <taxon>Ditrysia</taxon>
        <taxon>Bombycoidea</taxon>
        <taxon>Sphingidae</taxon>
        <taxon>Sphinginae</taxon>
        <taxon>Sphingini</taxon>
        <taxon>Manduca</taxon>
    </lineage>
</organism>
<dbReference type="EMBL" id="AJ973456">
    <property type="protein sequence ID" value="CAJ01503.1"/>
    <property type="molecule type" value="mRNA"/>
</dbReference>
<dbReference type="Pfam" id="PF03392">
    <property type="entry name" value="OS-D"/>
    <property type="match status" value="1"/>
</dbReference>